<sequence length="99" mass="10463">MRISWRERVRTVLVMGQASGSHGPSDGPGVGRANAHRPGGTGPPGPGGGTTAGRVDCQLRVNYGMLTARLWLPHCMTVLVTRRHVDYARVTTTACPAVS</sequence>
<evidence type="ECO:0000313" key="2">
    <source>
        <dbReference type="EMBL" id="GGY41022.1"/>
    </source>
</evidence>
<proteinExistence type="predicted"/>
<name>A0ABQ3A987_9ACTN</name>
<evidence type="ECO:0000256" key="1">
    <source>
        <dbReference type="SAM" id="MobiDB-lite"/>
    </source>
</evidence>
<dbReference type="Proteomes" id="UP000600946">
    <property type="component" value="Unassembled WGS sequence"/>
</dbReference>
<accession>A0ABQ3A987</accession>
<organism evidence="2 3">
    <name type="scientific">Streptomyces xanthochromogenes</name>
    <dbReference type="NCBI Taxonomy" id="67384"/>
    <lineage>
        <taxon>Bacteria</taxon>
        <taxon>Bacillati</taxon>
        <taxon>Actinomycetota</taxon>
        <taxon>Actinomycetes</taxon>
        <taxon>Kitasatosporales</taxon>
        <taxon>Streptomycetaceae</taxon>
        <taxon>Streptomyces</taxon>
    </lineage>
</organism>
<keyword evidence="3" id="KW-1185">Reference proteome</keyword>
<gene>
    <name evidence="2" type="ORF">GCM10010326_38940</name>
</gene>
<protein>
    <submittedName>
        <fullName evidence="2">Uncharacterized protein</fullName>
    </submittedName>
</protein>
<evidence type="ECO:0000313" key="3">
    <source>
        <dbReference type="Proteomes" id="UP000600946"/>
    </source>
</evidence>
<feature type="region of interest" description="Disordered" evidence="1">
    <location>
        <begin position="15"/>
        <end position="54"/>
    </location>
</feature>
<reference evidence="3" key="1">
    <citation type="journal article" date="2019" name="Int. J. Syst. Evol. Microbiol.">
        <title>The Global Catalogue of Microorganisms (GCM) 10K type strain sequencing project: providing services to taxonomists for standard genome sequencing and annotation.</title>
        <authorList>
            <consortium name="The Broad Institute Genomics Platform"/>
            <consortium name="The Broad Institute Genome Sequencing Center for Infectious Disease"/>
            <person name="Wu L."/>
            <person name="Ma J."/>
        </authorList>
    </citation>
    <scope>NUCLEOTIDE SEQUENCE [LARGE SCALE GENOMIC DNA]</scope>
    <source>
        <strain evidence="3">JCM 4594</strain>
    </source>
</reference>
<dbReference type="EMBL" id="BMUU01000006">
    <property type="protein sequence ID" value="GGY41022.1"/>
    <property type="molecule type" value="Genomic_DNA"/>
</dbReference>
<comment type="caution">
    <text evidence="2">The sequence shown here is derived from an EMBL/GenBank/DDBJ whole genome shotgun (WGS) entry which is preliminary data.</text>
</comment>